<reference evidence="2" key="1">
    <citation type="submission" date="2017-08" db="EMBL/GenBank/DDBJ databases">
        <authorList>
            <person name="Alvarez-Ponce D."/>
            <person name="Weitzman C.L."/>
            <person name="Tillett R.L."/>
            <person name="Sandmeier F.C."/>
            <person name="Tracy C.R."/>
        </authorList>
    </citation>
    <scope>NUCLEOTIDE SEQUENCE [LARGE SCALE GENOMIC DNA]</scope>
    <source>
        <strain evidence="2">PS6</strain>
    </source>
</reference>
<evidence type="ECO:0000313" key="2">
    <source>
        <dbReference type="EMBL" id="PAF55257.1"/>
    </source>
</evidence>
<sequence>MRFKKIILGTTPLIAMTASAVAISCSSIITPIDGELDNGTQITLNVLNESLNNVNFDVKENLKVSDFKKEIINSANYSLAVFYTKISKFLDDNSELIFKQKLASISTNDKISATPTIIEFADDKNKLNISTIISLNGVQKTVSFSLSNFTNEEKVVDPGSGDQNNQQIFDEIKKLVNILNFTYDTNKTTKLTAIDFVLNLENQLTVLQKWNYIGQVIVDDNSYNLLGSQLNNFELLNITTRARQNDVDLVIQIRDKNNQNNKANLSLTIKGFMITDSTNIADPNVKQLQVEADKDLNRVINNLSSLVLSYNRTLEKKFTTTEVLKAGVKTLDDLYTFLTTISQNNLNKVLGKTNLQDKLKNDIKVTFNLAQGQSNNQIILNLTIYKENATKALSKAIVIDNFYTEEELNNSLLSKFYDNVAQGEQLTVNASAYNKNDLLELSPESLKSTVLKMPTVKTYLETLASLNINYEIKSLTSVSDDNRQLKLNITFTSGNMSKDSFIMLSSLKTETVLDMLNKLKDELQNMTITAAQFSKQELLEENFYKFDQRLQTFSTLKLFFDRIWKEKLVDFQINSKDESKTIPNAIIVKITLKYKGDNNNTSITFDFNIINLKP</sequence>
<gene>
    <name evidence="2" type="ORF">CJF60_01040</name>
</gene>
<dbReference type="PROSITE" id="PS51257">
    <property type="entry name" value="PROKAR_LIPOPROTEIN"/>
    <property type="match status" value="1"/>
</dbReference>
<keyword evidence="1" id="KW-0732">Signal</keyword>
<evidence type="ECO:0008006" key="4">
    <source>
        <dbReference type="Google" id="ProtNLM"/>
    </source>
</evidence>
<feature type="signal peptide" evidence="1">
    <location>
        <begin position="1"/>
        <end position="20"/>
    </location>
</feature>
<dbReference type="RefSeq" id="WP_084231820.1">
    <property type="nucleotide sequence ID" value="NZ_FWXE01000001.1"/>
</dbReference>
<evidence type="ECO:0000313" key="3">
    <source>
        <dbReference type="Proteomes" id="UP000217033"/>
    </source>
</evidence>
<protein>
    <recommendedName>
        <fullName evidence="4">Lipoprotein</fullName>
    </recommendedName>
</protein>
<organism evidence="2 3">
    <name type="scientific">Mycoplasmopsis agassizii</name>
    <dbReference type="NCBI Taxonomy" id="33922"/>
    <lineage>
        <taxon>Bacteria</taxon>
        <taxon>Bacillati</taxon>
        <taxon>Mycoplasmatota</taxon>
        <taxon>Mycoplasmoidales</taxon>
        <taxon>Metamycoplasmataceae</taxon>
        <taxon>Mycoplasmopsis</taxon>
    </lineage>
</organism>
<proteinExistence type="predicted"/>
<name>A0ABX4H616_9BACT</name>
<accession>A0ABX4H616</accession>
<dbReference type="EMBL" id="NQMN01000001">
    <property type="protein sequence ID" value="PAF55257.1"/>
    <property type="molecule type" value="Genomic_DNA"/>
</dbReference>
<dbReference type="Proteomes" id="UP000217033">
    <property type="component" value="Unassembled WGS sequence"/>
</dbReference>
<keyword evidence="3" id="KW-1185">Reference proteome</keyword>
<feature type="chain" id="PRO_5046561952" description="Lipoprotein" evidence="1">
    <location>
        <begin position="21"/>
        <end position="614"/>
    </location>
</feature>
<comment type="caution">
    <text evidence="2">The sequence shown here is derived from an EMBL/GenBank/DDBJ whole genome shotgun (WGS) entry which is preliminary data.</text>
</comment>
<evidence type="ECO:0000256" key="1">
    <source>
        <dbReference type="SAM" id="SignalP"/>
    </source>
</evidence>